<protein>
    <submittedName>
        <fullName evidence="2">Trichodiene oxygenase</fullName>
    </submittedName>
</protein>
<keyword evidence="1" id="KW-0472">Membrane</keyword>
<feature type="transmembrane region" description="Helical" evidence="1">
    <location>
        <begin position="50"/>
        <end position="71"/>
    </location>
</feature>
<evidence type="ECO:0000313" key="2">
    <source>
        <dbReference type="EMBL" id="KUI65210.1"/>
    </source>
</evidence>
<reference evidence="2" key="1">
    <citation type="submission" date="2014-12" db="EMBL/GenBank/DDBJ databases">
        <title>Genome Sequence of Valsa Canker Pathogens Uncovers a Specific Adaption of Colonization on Woody Bark.</title>
        <authorList>
            <person name="Yin Z."/>
            <person name="Liu H."/>
            <person name="Gao X."/>
            <person name="Li Z."/>
            <person name="Song N."/>
            <person name="Ke X."/>
            <person name="Dai Q."/>
            <person name="Wu Y."/>
            <person name="Sun Y."/>
            <person name="Xu J.-R."/>
            <person name="Kang Z.K."/>
            <person name="Wang L."/>
            <person name="Huang L."/>
        </authorList>
    </citation>
    <scope>NUCLEOTIDE SEQUENCE [LARGE SCALE GENOMIC DNA]</scope>
    <source>
        <strain evidence="2">03-8</strain>
    </source>
</reference>
<sequence length="230" mass="26243">MSRPVAYGSGLHLGHMFRFLRCLKGQRDTVAVPLSRTQKLPQITHGYLNYPWVALTLATSSIVYFASLLFYRLFLHRAPGRNFLDQSWLPSLATMRAITTLCVMVSPIARISPYELHVNDSSYYEKLYRQDGRRNKYDWAYDAFGAPMPSICSVDYDLHKRRRTPLNLFFSKVNVASRQRMIQGLASKLSISAFTRDVATEFVLGKNYHNLDNENFGADMTNVLQSSGAI</sequence>
<evidence type="ECO:0000256" key="1">
    <source>
        <dbReference type="SAM" id="Phobius"/>
    </source>
</evidence>
<evidence type="ECO:0000313" key="3">
    <source>
        <dbReference type="Proteomes" id="UP000078559"/>
    </source>
</evidence>
<dbReference type="EMBL" id="CM003098">
    <property type="protein sequence ID" value="KUI65210.1"/>
    <property type="molecule type" value="Genomic_DNA"/>
</dbReference>
<dbReference type="Gene3D" id="1.10.630.10">
    <property type="entry name" value="Cytochrome P450"/>
    <property type="match status" value="1"/>
</dbReference>
<dbReference type="GO" id="GO:0016705">
    <property type="term" value="F:oxidoreductase activity, acting on paired donors, with incorporation or reduction of molecular oxygen"/>
    <property type="evidence" value="ECO:0007669"/>
    <property type="project" value="InterPro"/>
</dbReference>
<accession>A0A194VMZ2</accession>
<dbReference type="Proteomes" id="UP000078559">
    <property type="component" value="Chromosome 1"/>
</dbReference>
<keyword evidence="3" id="KW-1185">Reference proteome</keyword>
<keyword evidence="1" id="KW-0812">Transmembrane</keyword>
<organism evidence="2 3">
    <name type="scientific">Cytospora mali</name>
    <name type="common">Apple Valsa canker fungus</name>
    <name type="synonym">Valsa mali</name>
    <dbReference type="NCBI Taxonomy" id="578113"/>
    <lineage>
        <taxon>Eukaryota</taxon>
        <taxon>Fungi</taxon>
        <taxon>Dikarya</taxon>
        <taxon>Ascomycota</taxon>
        <taxon>Pezizomycotina</taxon>
        <taxon>Sordariomycetes</taxon>
        <taxon>Sordariomycetidae</taxon>
        <taxon>Diaporthales</taxon>
        <taxon>Cytosporaceae</taxon>
        <taxon>Cytospora</taxon>
    </lineage>
</organism>
<dbReference type="GO" id="GO:0005506">
    <property type="term" value="F:iron ion binding"/>
    <property type="evidence" value="ECO:0007669"/>
    <property type="project" value="InterPro"/>
</dbReference>
<name>A0A194VMZ2_CYTMA</name>
<dbReference type="InterPro" id="IPR036396">
    <property type="entry name" value="Cyt_P450_sf"/>
</dbReference>
<gene>
    <name evidence="2" type="ORF">VM1G_01070</name>
</gene>
<proteinExistence type="predicted"/>
<dbReference type="GO" id="GO:0020037">
    <property type="term" value="F:heme binding"/>
    <property type="evidence" value="ECO:0007669"/>
    <property type="project" value="InterPro"/>
</dbReference>
<dbReference type="AlphaFoldDB" id="A0A194VMZ2"/>
<dbReference type="SUPFAM" id="SSF48264">
    <property type="entry name" value="Cytochrome P450"/>
    <property type="match status" value="1"/>
</dbReference>
<keyword evidence="1" id="KW-1133">Transmembrane helix</keyword>
<dbReference type="GO" id="GO:0004497">
    <property type="term" value="F:monooxygenase activity"/>
    <property type="evidence" value="ECO:0007669"/>
    <property type="project" value="InterPro"/>
</dbReference>